<reference evidence="3" key="1">
    <citation type="submission" date="2020-05" db="EMBL/GenBank/DDBJ databases">
        <title>Phylogenomic resolution of chytrid fungi.</title>
        <authorList>
            <person name="Stajich J.E."/>
            <person name="Amses K."/>
            <person name="Simmons R."/>
            <person name="Seto K."/>
            <person name="Myers J."/>
            <person name="Bonds A."/>
            <person name="Quandt C.A."/>
            <person name="Barry K."/>
            <person name="Liu P."/>
            <person name="Grigoriev I."/>
            <person name="Longcore J.E."/>
            <person name="James T.Y."/>
        </authorList>
    </citation>
    <scope>NUCLEOTIDE SEQUENCE</scope>
    <source>
        <strain evidence="3">JEL0318</strain>
    </source>
</reference>
<dbReference type="Gene3D" id="6.10.280.150">
    <property type="match status" value="1"/>
</dbReference>
<sequence length="81" mass="8163">MPFGGGGDGRGDLLAQIRNTGGASALKPAAVRESPPSPPPAAGGASENDLAAALRNALSDRQKALAGSDSDEDEDEDDWDD</sequence>
<dbReference type="InterPro" id="IPR003124">
    <property type="entry name" value="WH2_dom"/>
</dbReference>
<evidence type="ECO:0000313" key="4">
    <source>
        <dbReference type="Proteomes" id="UP001212841"/>
    </source>
</evidence>
<feature type="domain" description="WH2" evidence="2">
    <location>
        <begin position="9"/>
        <end position="29"/>
    </location>
</feature>
<keyword evidence="4" id="KW-1185">Reference proteome</keyword>
<comment type="caution">
    <text evidence="3">The sequence shown here is derived from an EMBL/GenBank/DDBJ whole genome shotgun (WGS) entry which is preliminary data.</text>
</comment>
<evidence type="ECO:0000256" key="1">
    <source>
        <dbReference type="SAM" id="MobiDB-lite"/>
    </source>
</evidence>
<protein>
    <recommendedName>
        <fullName evidence="2">WH2 domain-containing protein</fullName>
    </recommendedName>
</protein>
<dbReference type="GO" id="GO:0003779">
    <property type="term" value="F:actin binding"/>
    <property type="evidence" value="ECO:0007669"/>
    <property type="project" value="InterPro"/>
</dbReference>
<dbReference type="PROSITE" id="PS51082">
    <property type="entry name" value="WH2"/>
    <property type="match status" value="1"/>
</dbReference>
<feature type="region of interest" description="Disordered" evidence="1">
    <location>
        <begin position="1"/>
        <end position="81"/>
    </location>
</feature>
<dbReference type="Proteomes" id="UP001212841">
    <property type="component" value="Unassembled WGS sequence"/>
</dbReference>
<feature type="compositionally biased region" description="Acidic residues" evidence="1">
    <location>
        <begin position="69"/>
        <end position="81"/>
    </location>
</feature>
<dbReference type="EMBL" id="JADGJD010002181">
    <property type="protein sequence ID" value="KAJ3034286.1"/>
    <property type="molecule type" value="Genomic_DNA"/>
</dbReference>
<organism evidence="3 4">
    <name type="scientific">Rhizophlyctis rosea</name>
    <dbReference type="NCBI Taxonomy" id="64517"/>
    <lineage>
        <taxon>Eukaryota</taxon>
        <taxon>Fungi</taxon>
        <taxon>Fungi incertae sedis</taxon>
        <taxon>Chytridiomycota</taxon>
        <taxon>Chytridiomycota incertae sedis</taxon>
        <taxon>Chytridiomycetes</taxon>
        <taxon>Rhizophlyctidales</taxon>
        <taxon>Rhizophlyctidaceae</taxon>
        <taxon>Rhizophlyctis</taxon>
    </lineage>
</organism>
<proteinExistence type="predicted"/>
<evidence type="ECO:0000259" key="2">
    <source>
        <dbReference type="PROSITE" id="PS51082"/>
    </source>
</evidence>
<accession>A0AAD5S2K2</accession>
<evidence type="ECO:0000313" key="3">
    <source>
        <dbReference type="EMBL" id="KAJ3034286.1"/>
    </source>
</evidence>
<dbReference type="AlphaFoldDB" id="A0AAD5S2K2"/>
<name>A0AAD5S2K2_9FUNG</name>
<gene>
    <name evidence="3" type="ORF">HK097_004559</name>
</gene>